<dbReference type="EMBL" id="CAADFV010000248">
    <property type="protein sequence ID" value="VFK70213.1"/>
    <property type="molecule type" value="Genomic_DNA"/>
</dbReference>
<keyword evidence="2 6" id="KW-0808">Transferase</keyword>
<feature type="active site" description="Amidino-cysteine intermediate" evidence="3">
    <location>
        <position position="332"/>
    </location>
</feature>
<evidence type="ECO:0000256" key="3">
    <source>
        <dbReference type="PIRSR" id="PIRSR633195-1"/>
    </source>
</evidence>
<feature type="active site" evidence="3">
    <location>
        <position position="178"/>
    </location>
</feature>
<dbReference type="PANTHER" id="PTHR10488:SF1">
    <property type="entry name" value="GLYCINE AMIDINOTRANSFERASE, MITOCHONDRIAL"/>
    <property type="match status" value="1"/>
</dbReference>
<dbReference type="EMBL" id="CAADFX010000279">
    <property type="protein sequence ID" value="VFK64673.1"/>
    <property type="molecule type" value="Genomic_DNA"/>
</dbReference>
<accession>A0A451AVZ5</accession>
<dbReference type="CDD" id="cd21135">
    <property type="entry name" value="amidinotransferase_StrB1-like"/>
    <property type="match status" value="1"/>
</dbReference>
<sequence>MKAVNVHNEWDPIEEIIVGTAINARLPGPDISVHAVDFPELEKLGEIPFGPFPAHVIEETEEDLNAFIEVLQNLDIKVRRPKVVDHSKTFKTPDWETDSLYNYCPRDIILAIGDMIIKAPSPLRSRFLETTAYKSIFIDYLLSGSRWISAPKPKLLDDCYEKPDSSGICLKNQEPIFDAANILRIGRDILYLISNSGNQLGAQWLQTMLGKDKYRIHTCYNVYNHKHIDTTFAFLRPGLVIVNPERINNDNMPDLIKSWDKIWCPEMIDVGYVGKMSLSTAWIGMNLLMVNPNLAIVEKRQINLIKIIEKHGIDVIPLQLRHPRTLGGGFHCATVDIRRKGTLEKY</sequence>
<evidence type="ECO:0000313" key="4">
    <source>
        <dbReference type="EMBL" id="VFK61249.1"/>
    </source>
</evidence>
<dbReference type="InterPro" id="IPR033195">
    <property type="entry name" value="AmidinoTrfase"/>
</dbReference>
<gene>
    <name evidence="5" type="ORF">BECKTUN1418D_GA0071000_12792</name>
    <name evidence="6" type="ORF">BECKTUN1418E_GA0071001_12483</name>
    <name evidence="4" type="ORF">BECKTUN1418F_GA0071002_12503</name>
</gene>
<proteinExistence type="inferred from homology"/>
<dbReference type="GO" id="GO:0015067">
    <property type="term" value="F:amidinotransferase activity"/>
    <property type="evidence" value="ECO:0007669"/>
    <property type="project" value="InterPro"/>
</dbReference>
<dbReference type="Gene3D" id="3.75.10.10">
    <property type="entry name" value="L-arginine/glycine Amidinotransferase, Chain A"/>
    <property type="match status" value="1"/>
</dbReference>
<reference evidence="6" key="1">
    <citation type="submission" date="2019-02" db="EMBL/GenBank/DDBJ databases">
        <authorList>
            <person name="Gruber-Vodicka R. H."/>
            <person name="Seah K. B. B."/>
        </authorList>
    </citation>
    <scope>NUCLEOTIDE SEQUENCE</scope>
    <source>
        <strain evidence="5">BECK_BY1</strain>
        <strain evidence="6">BECK_BY2</strain>
        <strain evidence="4">BECK_BY3</strain>
    </source>
</reference>
<dbReference type="AlphaFoldDB" id="A0A451AVZ5"/>
<dbReference type="SUPFAM" id="SSF55909">
    <property type="entry name" value="Pentein"/>
    <property type="match status" value="1"/>
</dbReference>
<organism evidence="6">
    <name type="scientific">Candidatus Kentrum sp. TUN</name>
    <dbReference type="NCBI Taxonomy" id="2126343"/>
    <lineage>
        <taxon>Bacteria</taxon>
        <taxon>Pseudomonadati</taxon>
        <taxon>Pseudomonadota</taxon>
        <taxon>Gammaproteobacteria</taxon>
        <taxon>Candidatus Kentrum</taxon>
    </lineage>
</organism>
<name>A0A451AVZ5_9GAMM</name>
<evidence type="ECO:0000256" key="1">
    <source>
        <dbReference type="ARBA" id="ARBA00006943"/>
    </source>
</evidence>
<evidence type="ECO:0000313" key="6">
    <source>
        <dbReference type="EMBL" id="VFK70213.1"/>
    </source>
</evidence>
<protein>
    <submittedName>
        <fullName evidence="6">Glycine amidinotransferase</fullName>
    </submittedName>
</protein>
<feature type="active site" evidence="3">
    <location>
        <position position="227"/>
    </location>
</feature>
<evidence type="ECO:0000313" key="5">
    <source>
        <dbReference type="EMBL" id="VFK64673.1"/>
    </source>
</evidence>
<comment type="similarity">
    <text evidence="1">Belongs to the amidinotransferase family.</text>
</comment>
<dbReference type="PANTHER" id="PTHR10488">
    <property type="entry name" value="GLYCINE AMIDINOTRANSFERASE, MITOCHONDRIAL"/>
    <property type="match status" value="1"/>
</dbReference>
<evidence type="ECO:0000256" key="2">
    <source>
        <dbReference type="ARBA" id="ARBA00022679"/>
    </source>
</evidence>
<dbReference type="EMBL" id="CAADFY010000250">
    <property type="protein sequence ID" value="VFK61249.1"/>
    <property type="molecule type" value="Genomic_DNA"/>
</dbReference>